<reference evidence="2 3" key="1">
    <citation type="journal article" date="2021" name="Elife">
        <title>Chloroplast acquisition without the gene transfer in kleptoplastic sea slugs, Plakobranchus ocellatus.</title>
        <authorList>
            <person name="Maeda T."/>
            <person name="Takahashi S."/>
            <person name="Yoshida T."/>
            <person name="Shimamura S."/>
            <person name="Takaki Y."/>
            <person name="Nagai Y."/>
            <person name="Toyoda A."/>
            <person name="Suzuki Y."/>
            <person name="Arimoto A."/>
            <person name="Ishii H."/>
            <person name="Satoh N."/>
            <person name="Nishiyama T."/>
            <person name="Hasebe M."/>
            <person name="Maruyama T."/>
            <person name="Minagawa J."/>
            <person name="Obokata J."/>
            <person name="Shigenobu S."/>
        </authorList>
    </citation>
    <scope>NUCLEOTIDE SEQUENCE [LARGE SCALE GENOMIC DNA]</scope>
</reference>
<accession>A0AAV4ARI5</accession>
<comment type="caution">
    <text evidence="2">The sequence shown here is derived from an EMBL/GenBank/DDBJ whole genome shotgun (WGS) entry which is preliminary data.</text>
</comment>
<sequence length="105" mass="11387">MSIETEALKLPTFWTTCPSAWLAQTEAQFALHEITADETKYYHVVAALEAATASRSLAVFCSPPPTCKYGAIKSFLTDAYGLSEAEKAAMLLDIKAKELGDSKPL</sequence>
<organism evidence="2 3">
    <name type="scientific">Plakobranchus ocellatus</name>
    <dbReference type="NCBI Taxonomy" id="259542"/>
    <lineage>
        <taxon>Eukaryota</taxon>
        <taxon>Metazoa</taxon>
        <taxon>Spiralia</taxon>
        <taxon>Lophotrochozoa</taxon>
        <taxon>Mollusca</taxon>
        <taxon>Gastropoda</taxon>
        <taxon>Heterobranchia</taxon>
        <taxon>Euthyneura</taxon>
        <taxon>Panpulmonata</taxon>
        <taxon>Sacoglossa</taxon>
        <taxon>Placobranchoidea</taxon>
        <taxon>Plakobranchidae</taxon>
        <taxon>Plakobranchus</taxon>
    </lineage>
</organism>
<evidence type="ECO:0000313" key="2">
    <source>
        <dbReference type="EMBL" id="GFO09196.1"/>
    </source>
</evidence>
<name>A0AAV4ARI5_9GAST</name>
<dbReference type="PANTHER" id="PTHR33327">
    <property type="entry name" value="ENDONUCLEASE"/>
    <property type="match status" value="1"/>
</dbReference>
<protein>
    <submittedName>
        <fullName evidence="2">Transposon ty3-g Gag-Pol polyprotein</fullName>
    </submittedName>
</protein>
<evidence type="ECO:0000313" key="3">
    <source>
        <dbReference type="Proteomes" id="UP000735302"/>
    </source>
</evidence>
<dbReference type="InterPro" id="IPR055469">
    <property type="entry name" value="DUF7041"/>
</dbReference>
<dbReference type="Proteomes" id="UP000735302">
    <property type="component" value="Unassembled WGS sequence"/>
</dbReference>
<dbReference type="EMBL" id="BLXT01004061">
    <property type="protein sequence ID" value="GFO09196.1"/>
    <property type="molecule type" value="Genomic_DNA"/>
</dbReference>
<keyword evidence="3" id="KW-1185">Reference proteome</keyword>
<dbReference type="Pfam" id="PF23055">
    <property type="entry name" value="DUF7041"/>
    <property type="match status" value="1"/>
</dbReference>
<dbReference type="PANTHER" id="PTHR33327:SF3">
    <property type="entry name" value="RNA-DIRECTED DNA POLYMERASE"/>
    <property type="match status" value="1"/>
</dbReference>
<dbReference type="AlphaFoldDB" id="A0AAV4ARI5"/>
<evidence type="ECO:0000259" key="1">
    <source>
        <dbReference type="Pfam" id="PF23055"/>
    </source>
</evidence>
<proteinExistence type="predicted"/>
<feature type="domain" description="DUF7041" evidence="1">
    <location>
        <begin position="10"/>
        <end position="91"/>
    </location>
</feature>
<gene>
    <name evidence="2" type="ORF">PoB_003570100</name>
</gene>